<dbReference type="FunFam" id="3.40.30.10:FF:000655">
    <property type="entry name" value="GM26512"/>
    <property type="match status" value="1"/>
</dbReference>
<evidence type="ECO:0000313" key="4">
    <source>
        <dbReference type="Proteomes" id="UP000515162"/>
    </source>
</evidence>
<dbReference type="AlphaFoldDB" id="A0A6P8KF80"/>
<dbReference type="RefSeq" id="XP_033167523.1">
    <property type="nucleotide sequence ID" value="XM_033311632.1"/>
</dbReference>
<organism evidence="4 5">
    <name type="scientific">Drosophila mauritiana</name>
    <name type="common">Fruit fly</name>
    <dbReference type="NCBI Taxonomy" id="7226"/>
    <lineage>
        <taxon>Eukaryota</taxon>
        <taxon>Metazoa</taxon>
        <taxon>Ecdysozoa</taxon>
        <taxon>Arthropoda</taxon>
        <taxon>Hexapoda</taxon>
        <taxon>Insecta</taxon>
        <taxon>Pterygota</taxon>
        <taxon>Neoptera</taxon>
        <taxon>Endopterygota</taxon>
        <taxon>Diptera</taxon>
        <taxon>Brachycera</taxon>
        <taxon>Muscomorpha</taxon>
        <taxon>Ephydroidea</taxon>
        <taxon>Drosophilidae</taxon>
        <taxon>Drosophila</taxon>
        <taxon>Sophophora</taxon>
    </lineage>
</organism>
<dbReference type="GO" id="GO:0016671">
    <property type="term" value="F:oxidoreductase activity, acting on a sulfur group of donors, disulfide as acceptor"/>
    <property type="evidence" value="ECO:0007669"/>
    <property type="project" value="InterPro"/>
</dbReference>
<dbReference type="Proteomes" id="UP000515162">
    <property type="component" value="Chromosome 3R"/>
</dbReference>
<dbReference type="PANTHER" id="PTHR13234">
    <property type="entry name" value="GAMMA-INTERFERON INDUCIBLE LYSOSOMAL THIOL REDUCTASE GILT"/>
    <property type="match status" value="1"/>
</dbReference>
<evidence type="ECO:0000256" key="1">
    <source>
        <dbReference type="ARBA" id="ARBA00005679"/>
    </source>
</evidence>
<dbReference type="Pfam" id="PF03227">
    <property type="entry name" value="GILT"/>
    <property type="match status" value="1"/>
</dbReference>
<dbReference type="Gene3D" id="3.40.30.10">
    <property type="entry name" value="Glutaredoxin"/>
    <property type="match status" value="1"/>
</dbReference>
<protein>
    <submittedName>
        <fullName evidence="5">GILT-like protein 2</fullName>
    </submittedName>
</protein>
<feature type="signal peptide" evidence="3">
    <location>
        <begin position="1"/>
        <end position="20"/>
    </location>
</feature>
<dbReference type="InterPro" id="IPR004911">
    <property type="entry name" value="Interferon-induced_GILT"/>
</dbReference>
<dbReference type="PANTHER" id="PTHR13234:SF73">
    <property type="entry name" value="GILT-LIKE PROTEIN 2-RELATED"/>
    <property type="match status" value="1"/>
</dbReference>
<evidence type="ECO:0000256" key="2">
    <source>
        <dbReference type="ARBA" id="ARBA00023180"/>
    </source>
</evidence>
<comment type="similarity">
    <text evidence="1">Belongs to the GILT family.</text>
</comment>
<name>A0A6P8KF80_DROMA</name>
<sequence>MRGAAVFVCLLLGWVGVATPRRLRGPQADRLAITLYYEALCPYCMEFVTTQLNPSMVRQDRLPFTDLTLVPYGNAMTNDDGNVECQHGVMECELNAWHACILEHHDIAQSLKLIACMMRGKKNRLDKCADHYQIDVGDVKNCKRTRQVNDILRKYGKETAKVSFQGVPAVALDNVYNADLSANLTDHFDAIFCAKYKEKFNKQLNNCQ</sequence>
<reference evidence="5" key="1">
    <citation type="submission" date="2025-08" db="UniProtKB">
        <authorList>
            <consortium name="RefSeq"/>
        </authorList>
    </citation>
    <scope>IDENTIFICATION</scope>
    <source>
        <strain evidence="5">Mau12</strain>
        <tissue evidence="5">Whole Body</tissue>
    </source>
</reference>
<dbReference type="CTD" id="42788"/>
<proteinExistence type="inferred from homology"/>
<gene>
    <name evidence="5" type="primary">LOC117145830</name>
</gene>
<keyword evidence="4" id="KW-1185">Reference proteome</keyword>
<dbReference type="InterPro" id="IPR036249">
    <property type="entry name" value="Thioredoxin-like_sf"/>
</dbReference>
<feature type="chain" id="PRO_5028176972" evidence="3">
    <location>
        <begin position="21"/>
        <end position="208"/>
    </location>
</feature>
<accession>A0A6P8KF80</accession>
<evidence type="ECO:0000256" key="3">
    <source>
        <dbReference type="SAM" id="SignalP"/>
    </source>
</evidence>
<evidence type="ECO:0000313" key="5">
    <source>
        <dbReference type="RefSeq" id="XP_033167523.1"/>
    </source>
</evidence>
<keyword evidence="3" id="KW-0732">Signal</keyword>
<dbReference type="SUPFAM" id="SSF52833">
    <property type="entry name" value="Thioredoxin-like"/>
    <property type="match status" value="1"/>
</dbReference>
<keyword evidence="2" id="KW-0325">Glycoprotein</keyword>
<dbReference type="GeneID" id="117145830"/>